<sequence length="64" mass="7528">MENISNTPLEKIIRENQKKPYRKNNSKLSDISKSFNAETIYIGSKSRNTNAHIRIYDKKKEQES</sequence>
<accession>A0ABV3MBL0</accession>
<evidence type="ECO:0000313" key="3">
    <source>
        <dbReference type="Proteomes" id="UP001554047"/>
    </source>
</evidence>
<proteinExistence type="predicted"/>
<gene>
    <name evidence="2" type="ORF">AB1I55_04605</name>
</gene>
<reference evidence="2 3" key="1">
    <citation type="submission" date="2024-05" db="EMBL/GenBank/DDBJ databases">
        <title>Human gut microbiome strain richness.</title>
        <authorList>
            <person name="Chen-Liaw A."/>
        </authorList>
    </citation>
    <scope>NUCLEOTIDE SEQUENCE [LARGE SCALE GENOMIC DNA]</scope>
    <source>
        <strain evidence="2 3">J1100102st1_G3_J1100102_180507</strain>
    </source>
</reference>
<dbReference type="EMBL" id="JBFDTB010000004">
    <property type="protein sequence ID" value="MEW3465388.1"/>
    <property type="molecule type" value="Genomic_DNA"/>
</dbReference>
<evidence type="ECO:0000256" key="1">
    <source>
        <dbReference type="SAM" id="MobiDB-lite"/>
    </source>
</evidence>
<evidence type="ECO:0000313" key="2">
    <source>
        <dbReference type="EMBL" id="MEW3465388.1"/>
    </source>
</evidence>
<comment type="caution">
    <text evidence="2">The sequence shown here is derived from an EMBL/GenBank/DDBJ whole genome shotgun (WGS) entry which is preliminary data.</text>
</comment>
<organism evidence="2 3">
    <name type="scientific">Enterococcus entomosocium</name>
    <dbReference type="NCBI Taxonomy" id="3034352"/>
    <lineage>
        <taxon>Bacteria</taxon>
        <taxon>Bacillati</taxon>
        <taxon>Bacillota</taxon>
        <taxon>Bacilli</taxon>
        <taxon>Lactobacillales</taxon>
        <taxon>Enterococcaceae</taxon>
        <taxon>Enterococcus</taxon>
    </lineage>
</organism>
<keyword evidence="2" id="KW-0396">Initiation factor</keyword>
<name>A0ABV3MBL0_9ENTE</name>
<keyword evidence="3" id="KW-1185">Reference proteome</keyword>
<dbReference type="RefSeq" id="WP_061053617.1">
    <property type="nucleotide sequence ID" value="NZ_JBFDTA010000001.1"/>
</dbReference>
<keyword evidence="2" id="KW-0648">Protein biosynthesis</keyword>
<feature type="region of interest" description="Disordered" evidence="1">
    <location>
        <begin position="1"/>
        <end position="27"/>
    </location>
</feature>
<protein>
    <submittedName>
        <fullName evidence="2">Replication initiation factor domain-containing protein</fullName>
    </submittedName>
</protein>
<dbReference type="Proteomes" id="UP001554047">
    <property type="component" value="Unassembled WGS sequence"/>
</dbReference>
<dbReference type="GO" id="GO:0003743">
    <property type="term" value="F:translation initiation factor activity"/>
    <property type="evidence" value="ECO:0007669"/>
    <property type="project" value="UniProtKB-KW"/>
</dbReference>